<sequence>MPEEKHVTVRESVAIWAAGTAVVVMPLSASVWDTEADAAADDGYCPVRVEWLQELRTTLDADHQVVCAPLEDPDWLVLPEADLAQVRRVLREEGYDVVVADPVAEMPGAGGAPVELEIDDLLGSVPLPEQ</sequence>
<reference evidence="1" key="1">
    <citation type="submission" date="2024-06" db="EMBL/GenBank/DDBJ databases">
        <title>Complete genome sequence of the cellulolytic actinobacterium, Cellulosimicrobium ES-005.</title>
        <authorList>
            <person name="Matthews C.T."/>
            <person name="Underwood K.D."/>
            <person name="Ghanchi K.M."/>
            <person name="Fields S.D."/>
            <person name="Gardner S.G."/>
        </authorList>
    </citation>
    <scope>NUCLEOTIDE SEQUENCE</scope>
    <source>
        <strain evidence="1">ES-005</strain>
    </source>
</reference>
<name>A0AAU8FXS7_9MICO</name>
<proteinExistence type="predicted"/>
<accession>A0AAU8FXS7</accession>
<protein>
    <submittedName>
        <fullName evidence="1">Uncharacterized protein</fullName>
    </submittedName>
</protein>
<organism evidence="1">
    <name type="scientific">Cellulosimicrobium sp. ES-005</name>
    <dbReference type="NCBI Taxonomy" id="3163031"/>
    <lineage>
        <taxon>Bacteria</taxon>
        <taxon>Bacillati</taxon>
        <taxon>Actinomycetota</taxon>
        <taxon>Actinomycetes</taxon>
        <taxon>Micrococcales</taxon>
        <taxon>Promicromonosporaceae</taxon>
        <taxon>Cellulosimicrobium</taxon>
    </lineage>
</organism>
<dbReference type="EMBL" id="CP159290">
    <property type="protein sequence ID" value="XCH28273.1"/>
    <property type="molecule type" value="Genomic_DNA"/>
</dbReference>
<evidence type="ECO:0000313" key="1">
    <source>
        <dbReference type="EMBL" id="XCH28273.1"/>
    </source>
</evidence>
<dbReference type="AlphaFoldDB" id="A0AAU8FXS7"/>
<dbReference type="RefSeq" id="WP_353706854.1">
    <property type="nucleotide sequence ID" value="NZ_CP159290.1"/>
</dbReference>
<gene>
    <name evidence="1" type="ORF">ABRQ22_11715</name>
</gene>